<evidence type="ECO:0000256" key="4">
    <source>
        <dbReference type="ARBA" id="ARBA00023004"/>
    </source>
</evidence>
<keyword evidence="2" id="KW-0949">S-adenosyl-L-methionine</keyword>
<dbReference type="PANTHER" id="PTHR21180">
    <property type="entry name" value="ENDONUCLEASE/EXONUCLEASE/PHOSPHATASE FAMILY DOMAIN-CONTAINING PROTEIN 1"/>
    <property type="match status" value="1"/>
</dbReference>
<dbReference type="SMART" id="SM00729">
    <property type="entry name" value="Elp3"/>
    <property type="match status" value="1"/>
</dbReference>
<keyword evidence="3" id="KW-0479">Metal-binding</keyword>
<dbReference type="PANTHER" id="PTHR21180:SF9">
    <property type="entry name" value="TYPE II SECRETION SYSTEM PROTEIN K"/>
    <property type="match status" value="1"/>
</dbReference>
<dbReference type="Proteomes" id="UP001595796">
    <property type="component" value="Unassembled WGS sequence"/>
</dbReference>
<feature type="domain" description="Elp3/MiaA/NifB-like radical SAM core" evidence="6">
    <location>
        <begin position="56"/>
        <end position="279"/>
    </location>
</feature>
<keyword evidence="5" id="KW-0411">Iron-sulfur</keyword>
<dbReference type="InterPro" id="IPR006638">
    <property type="entry name" value="Elp3/MiaA/NifB-like_rSAM"/>
</dbReference>
<organism evidence="7 8">
    <name type="scientific">Flaviflagellibacter deserti</name>
    <dbReference type="NCBI Taxonomy" id="2267266"/>
    <lineage>
        <taxon>Bacteria</taxon>
        <taxon>Pseudomonadati</taxon>
        <taxon>Pseudomonadota</taxon>
        <taxon>Alphaproteobacteria</taxon>
        <taxon>Hyphomicrobiales</taxon>
        <taxon>Flaviflagellibacter</taxon>
    </lineage>
</organism>
<keyword evidence="4" id="KW-0408">Iron</keyword>
<dbReference type="InterPro" id="IPR023874">
    <property type="entry name" value="DNA_rSAM_put"/>
</dbReference>
<name>A0ABV9YWY4_9HYPH</name>
<dbReference type="Pfam" id="PF04055">
    <property type="entry name" value="Radical_SAM"/>
    <property type="match status" value="1"/>
</dbReference>
<dbReference type="NCBIfam" id="TIGR03916">
    <property type="entry name" value="rSAM_link_UDG"/>
    <property type="match status" value="1"/>
</dbReference>
<evidence type="ECO:0000313" key="8">
    <source>
        <dbReference type="Proteomes" id="UP001595796"/>
    </source>
</evidence>
<dbReference type="InterPro" id="IPR010994">
    <property type="entry name" value="RuvA_2-like"/>
</dbReference>
<evidence type="ECO:0000259" key="6">
    <source>
        <dbReference type="SMART" id="SM00729"/>
    </source>
</evidence>
<proteinExistence type="predicted"/>
<evidence type="ECO:0000313" key="7">
    <source>
        <dbReference type="EMBL" id="MFC5066729.1"/>
    </source>
</evidence>
<dbReference type="Gene3D" id="1.10.150.320">
    <property type="entry name" value="Photosystem II 12 kDa extrinsic protein"/>
    <property type="match status" value="1"/>
</dbReference>
<dbReference type="InterPro" id="IPR007197">
    <property type="entry name" value="rSAM"/>
</dbReference>
<evidence type="ECO:0000256" key="2">
    <source>
        <dbReference type="ARBA" id="ARBA00022691"/>
    </source>
</evidence>
<dbReference type="InterPro" id="IPR051675">
    <property type="entry name" value="Endo/Exo/Phosphatase_dom_1"/>
</dbReference>
<evidence type="ECO:0000256" key="3">
    <source>
        <dbReference type="ARBA" id="ARBA00022723"/>
    </source>
</evidence>
<dbReference type="SFLD" id="SFLDS00029">
    <property type="entry name" value="Radical_SAM"/>
    <property type="match status" value="1"/>
</dbReference>
<dbReference type="SUPFAM" id="SSF47781">
    <property type="entry name" value="RuvA domain 2-like"/>
    <property type="match status" value="1"/>
</dbReference>
<accession>A0ABV9YWY4</accession>
<reference evidence="8" key="1">
    <citation type="journal article" date="2019" name="Int. J. Syst. Evol. Microbiol.">
        <title>The Global Catalogue of Microorganisms (GCM) 10K type strain sequencing project: providing services to taxonomists for standard genome sequencing and annotation.</title>
        <authorList>
            <consortium name="The Broad Institute Genomics Platform"/>
            <consortium name="The Broad Institute Genome Sequencing Center for Infectious Disease"/>
            <person name="Wu L."/>
            <person name="Ma J."/>
        </authorList>
    </citation>
    <scope>NUCLEOTIDE SEQUENCE [LARGE SCALE GENOMIC DNA]</scope>
    <source>
        <strain evidence="8">CGMCC 1.16444</strain>
    </source>
</reference>
<dbReference type="SFLD" id="SFLDG01102">
    <property type="entry name" value="Uncharacterised_Radical_SAM_Su"/>
    <property type="match status" value="1"/>
</dbReference>
<dbReference type="InterPro" id="IPR058240">
    <property type="entry name" value="rSAM_sf"/>
</dbReference>
<dbReference type="Gene3D" id="3.20.20.70">
    <property type="entry name" value="Aldolase class I"/>
    <property type="match status" value="1"/>
</dbReference>
<comment type="caution">
    <text evidence="7">The sequence shown here is derived from an EMBL/GenBank/DDBJ whole genome shotgun (WGS) entry which is preliminary data.</text>
</comment>
<dbReference type="EMBL" id="JBHSJF010000001">
    <property type="protein sequence ID" value="MFC5066729.1"/>
    <property type="molecule type" value="Genomic_DNA"/>
</dbReference>
<dbReference type="InterPro" id="IPR013785">
    <property type="entry name" value="Aldolase_TIM"/>
</dbReference>
<dbReference type="CDD" id="cd01335">
    <property type="entry name" value="Radical_SAM"/>
    <property type="match status" value="1"/>
</dbReference>
<gene>
    <name evidence="7" type="ORF">ACFPFW_01705</name>
</gene>
<evidence type="ECO:0000256" key="5">
    <source>
        <dbReference type="ARBA" id="ARBA00023014"/>
    </source>
</evidence>
<dbReference type="RefSeq" id="WP_114955493.1">
    <property type="nucleotide sequence ID" value="NZ_JBHSJF010000001.1"/>
</dbReference>
<keyword evidence="8" id="KW-1185">Reference proteome</keyword>
<evidence type="ECO:0000256" key="1">
    <source>
        <dbReference type="ARBA" id="ARBA00001966"/>
    </source>
</evidence>
<protein>
    <submittedName>
        <fullName evidence="7">DNA modification/repair radical SAM protein</fullName>
    </submittedName>
</protein>
<comment type="cofactor">
    <cofactor evidence="1">
        <name>[4Fe-4S] cluster</name>
        <dbReference type="ChEBI" id="CHEBI:49883"/>
    </cofactor>
</comment>
<dbReference type="SUPFAM" id="SSF102114">
    <property type="entry name" value="Radical SAM enzymes"/>
    <property type="match status" value="1"/>
</dbReference>
<sequence length="407" mass="45601">MDIRRKLEILADAAKYDASCASSGTEKRDSKGKAGIGSTEGMGICHSYAPDGRCISLLKILMTNACAFDCLYCVNRASSNVPRARFTVEEIVRLTLDFYRRNYIEGLFLSSGIIRSPDYTMEKIVEVARRLREEHGFRGYIHLKTIPDADERLLADAGRWADRLSINIELPSEESVTRFAPEKDVRAIRLSMGRMRVKIEEAASEKKAPKFAPAGQSTQMIVGADAATDSDILKTSANLYGSYGLKRVYYSAFSPIPDASSALPLAAPPLMREHRLYQGDWLMRFYGFDVGEMFSGTAGMLPLDMDPKLAWALRHRDRFPLDVNTASREELLRVPGFGIKTVDRILTVRRVRAIRADDLGRLRVPLKTALPFIVLPDHRPTRLIDRSDLHRLVKPEPAQLSFFGNAA</sequence>